<evidence type="ECO:0008006" key="4">
    <source>
        <dbReference type="Google" id="ProtNLM"/>
    </source>
</evidence>
<keyword evidence="1" id="KW-0812">Transmembrane</keyword>
<dbReference type="Proteomes" id="UP000680116">
    <property type="component" value="Chromosome"/>
</dbReference>
<dbReference type="RefSeq" id="WP_215218412.1">
    <property type="nucleotide sequence ID" value="NZ_OU015430.1"/>
</dbReference>
<accession>A0ABM8UGU6</accession>
<feature type="transmembrane region" description="Helical" evidence="1">
    <location>
        <begin position="111"/>
        <end position="131"/>
    </location>
</feature>
<organism evidence="2 3">
    <name type="scientific">Novilysobacter luteus</name>
    <dbReference type="NCBI Taxonomy" id="2822368"/>
    <lineage>
        <taxon>Bacteria</taxon>
        <taxon>Pseudomonadati</taxon>
        <taxon>Pseudomonadota</taxon>
        <taxon>Gammaproteobacteria</taxon>
        <taxon>Lysobacterales</taxon>
        <taxon>Lysobacteraceae</taxon>
        <taxon>Novilysobacter</taxon>
    </lineage>
</organism>
<name>A0ABM8UGU6_9GAMM</name>
<evidence type="ECO:0000256" key="1">
    <source>
        <dbReference type="SAM" id="Phobius"/>
    </source>
</evidence>
<evidence type="ECO:0000313" key="2">
    <source>
        <dbReference type="EMBL" id="CAG4975181.1"/>
    </source>
</evidence>
<protein>
    <recommendedName>
        <fullName evidence="4">DUF2007 domain-containing protein</fullName>
    </recommendedName>
</protein>
<sequence>MRKVFSSQRLENVEGVADLLREAGIEVRITDGRSYRGNRRGAFSYSDRSAPVPAVWVVRSDQQVQARELLRDAGLIDSTRNEGSYLPSTFHFRSQQEPEGRSTAQKRMFRFKVGLIVVAVAIAGVAMMRGMDLPTPGAAPVQELANPPFDGSVAATLLPVAQAVFESELGEVDTPVACLGVDNVDASIRLIQSLQRDGLTLVQASACVEEADEARGSYHRGSGSEAMIARVGAFRPSAADRGTIEYSAYHHRMWASYKTLEVARVDGAWQVVDVVRHVRSRGVGF</sequence>
<evidence type="ECO:0000313" key="3">
    <source>
        <dbReference type="Proteomes" id="UP000680116"/>
    </source>
</evidence>
<keyword evidence="1" id="KW-0472">Membrane</keyword>
<dbReference type="EMBL" id="OU015430">
    <property type="protein sequence ID" value="CAG4975181.1"/>
    <property type="molecule type" value="Genomic_DNA"/>
</dbReference>
<reference evidence="2 3" key="1">
    <citation type="submission" date="2021-04" db="EMBL/GenBank/DDBJ databases">
        <authorList>
            <person name="Rodrigo-Torres L."/>
            <person name="Arahal R. D."/>
            <person name="Lucena T."/>
        </authorList>
    </citation>
    <scope>NUCLEOTIDE SEQUENCE [LARGE SCALE GENOMIC DNA]</scope>
    <source>
        <strain evidence="2 3">CECT 30171</strain>
    </source>
</reference>
<keyword evidence="1" id="KW-1133">Transmembrane helix</keyword>
<proteinExistence type="predicted"/>
<gene>
    <name evidence="2" type="ORF">LYB30171_01854</name>
</gene>
<keyword evidence="3" id="KW-1185">Reference proteome</keyword>